<dbReference type="AlphaFoldDB" id="A0A0X3UAX2"/>
<proteinExistence type="predicted"/>
<dbReference type="RefSeq" id="WP_068344911.1">
    <property type="nucleotide sequence ID" value="NZ_LQBQ01000003.1"/>
</dbReference>
<dbReference type="Proteomes" id="UP000053791">
    <property type="component" value="Unassembled WGS sequence"/>
</dbReference>
<dbReference type="STRING" id="1685379.AVO45_17230"/>
<comment type="caution">
    <text evidence="1">The sequence shown here is derived from an EMBL/GenBank/DDBJ whole genome shotgun (WGS) entry which is preliminary data.</text>
</comment>
<evidence type="ECO:0000313" key="1">
    <source>
        <dbReference type="EMBL" id="KUJ85245.1"/>
    </source>
</evidence>
<accession>A0A0X3UAX2</accession>
<reference evidence="1 2" key="1">
    <citation type="submission" date="2015-12" db="EMBL/GenBank/DDBJ databases">
        <authorList>
            <person name="Shamseldin A."/>
            <person name="Moawad H."/>
            <person name="Abd El-Rahim W.M."/>
            <person name="Sadowsky M.J."/>
        </authorList>
    </citation>
    <scope>NUCLEOTIDE SEQUENCE [LARGE SCALE GENOMIC DNA]</scope>
    <source>
        <strain evidence="1 2">ZGT118</strain>
    </source>
</reference>
<keyword evidence="2" id="KW-1185">Reference proteome</keyword>
<evidence type="ECO:0000313" key="2">
    <source>
        <dbReference type="Proteomes" id="UP000053791"/>
    </source>
</evidence>
<dbReference type="OrthoDB" id="7869798at2"/>
<name>A0A0X3UAX2_9RHOB</name>
<protein>
    <submittedName>
        <fullName evidence="1">Uncharacterized protein</fullName>
    </submittedName>
</protein>
<organism evidence="1 2">
    <name type="scientific">Ruegeria marisrubri</name>
    <dbReference type="NCBI Taxonomy" id="1685379"/>
    <lineage>
        <taxon>Bacteria</taxon>
        <taxon>Pseudomonadati</taxon>
        <taxon>Pseudomonadota</taxon>
        <taxon>Alphaproteobacteria</taxon>
        <taxon>Rhodobacterales</taxon>
        <taxon>Roseobacteraceae</taxon>
        <taxon>Ruegeria</taxon>
    </lineage>
</organism>
<gene>
    <name evidence="1" type="ORF">AVO45_17230</name>
</gene>
<dbReference type="EMBL" id="LQBQ01000003">
    <property type="protein sequence ID" value="KUJ85245.1"/>
    <property type="molecule type" value="Genomic_DNA"/>
</dbReference>
<sequence>MAKTYLETLIWRFPRLEKAIRTLHREDADFRSICEEMAIAEAARERWKDMPNRADEYQKIYDRLQDEFLDYLGRETRAAFVQSFKQRIKDDGRNT</sequence>